<dbReference type="InterPro" id="IPR049326">
    <property type="entry name" value="Rhodopsin_dom_fungi"/>
</dbReference>
<accession>A0AAI8Z8M2</accession>
<protein>
    <recommendedName>
        <fullName evidence="8">Rhodopsin domain-containing protein</fullName>
    </recommendedName>
</protein>
<evidence type="ECO:0000259" key="8">
    <source>
        <dbReference type="Pfam" id="PF20684"/>
    </source>
</evidence>
<dbReference type="EMBL" id="CAVMBE010000119">
    <property type="protein sequence ID" value="CAK4034475.1"/>
    <property type="molecule type" value="Genomic_DNA"/>
</dbReference>
<dbReference type="Proteomes" id="UP001296104">
    <property type="component" value="Unassembled WGS sequence"/>
</dbReference>
<evidence type="ECO:0000313" key="10">
    <source>
        <dbReference type="Proteomes" id="UP001296104"/>
    </source>
</evidence>
<sequence length="420" mass="46291">MGVSGHASGGTTEAVTATMTVLSFIAVSMRLYARLGVSKNAGWDDLLISFSWIFAVATTIAMFIQVANGMSRHAHTITPSELPVMLKAFYVSIVFYNLSLSCTKISILTQYLRIFPQKKFRIACYIVLAAVVAYSIAVFCTSVFFCHPIAYFWDTSIEGGKCLDKFAVWFANAGINISTDLMTAILPLPVLGQLELPRRQRRALVIVFALGGFTCITSILRLEALYAVSRATDISWQNPLAAIWSNVEVNTAIICSCLPTLRCIFPKLLNKSQQYSFTGGSRAREGLSHSNANNPPNGTTNKTENAPHHHHHRTSPIKLGKIKNLVSRSYSQDNKSETSLEAFGRSLDSGACERKFTRSTCVGTDGMNFDEIELARTPSAKREVLPSGRIHMMTTIEQEVEVSCDRESQDFVKARGFDAV</sequence>
<feature type="domain" description="Rhodopsin" evidence="8">
    <location>
        <begin position="29"/>
        <end position="265"/>
    </location>
</feature>
<keyword evidence="3 7" id="KW-1133">Transmembrane helix</keyword>
<dbReference type="GO" id="GO:0016020">
    <property type="term" value="C:membrane"/>
    <property type="evidence" value="ECO:0007669"/>
    <property type="project" value="UniProtKB-SubCell"/>
</dbReference>
<organism evidence="9 10">
    <name type="scientific">Lecanosticta acicola</name>
    <dbReference type="NCBI Taxonomy" id="111012"/>
    <lineage>
        <taxon>Eukaryota</taxon>
        <taxon>Fungi</taxon>
        <taxon>Dikarya</taxon>
        <taxon>Ascomycota</taxon>
        <taxon>Pezizomycotina</taxon>
        <taxon>Dothideomycetes</taxon>
        <taxon>Dothideomycetidae</taxon>
        <taxon>Mycosphaerellales</taxon>
        <taxon>Mycosphaerellaceae</taxon>
        <taxon>Lecanosticta</taxon>
    </lineage>
</organism>
<proteinExistence type="inferred from homology"/>
<evidence type="ECO:0000256" key="7">
    <source>
        <dbReference type="SAM" id="Phobius"/>
    </source>
</evidence>
<keyword evidence="4 7" id="KW-0472">Membrane</keyword>
<feature type="transmembrane region" description="Helical" evidence="7">
    <location>
        <begin position="88"/>
        <end position="112"/>
    </location>
</feature>
<comment type="similarity">
    <text evidence="5">Belongs to the SAT4 family.</text>
</comment>
<dbReference type="PANTHER" id="PTHR33048:SF47">
    <property type="entry name" value="INTEGRAL MEMBRANE PROTEIN-RELATED"/>
    <property type="match status" value="1"/>
</dbReference>
<feature type="transmembrane region" description="Helical" evidence="7">
    <location>
        <begin position="124"/>
        <end position="150"/>
    </location>
</feature>
<reference evidence="9" key="1">
    <citation type="submission" date="2023-11" db="EMBL/GenBank/DDBJ databases">
        <authorList>
            <person name="Alioto T."/>
            <person name="Alioto T."/>
            <person name="Gomez Garrido J."/>
        </authorList>
    </citation>
    <scope>NUCLEOTIDE SEQUENCE</scope>
</reference>
<feature type="transmembrane region" description="Helical" evidence="7">
    <location>
        <begin position="14"/>
        <end position="33"/>
    </location>
</feature>
<evidence type="ECO:0000256" key="3">
    <source>
        <dbReference type="ARBA" id="ARBA00022989"/>
    </source>
</evidence>
<feature type="region of interest" description="Disordered" evidence="6">
    <location>
        <begin position="280"/>
        <end position="318"/>
    </location>
</feature>
<feature type="transmembrane region" description="Helical" evidence="7">
    <location>
        <begin position="170"/>
        <end position="191"/>
    </location>
</feature>
<gene>
    <name evidence="9" type="ORF">LECACI_7A009633</name>
</gene>
<keyword evidence="2 7" id="KW-0812">Transmembrane</keyword>
<comment type="subcellular location">
    <subcellularLocation>
        <location evidence="1">Membrane</location>
        <topology evidence="1">Multi-pass membrane protein</topology>
    </subcellularLocation>
</comment>
<dbReference type="AlphaFoldDB" id="A0AAI8Z8M2"/>
<feature type="compositionally biased region" description="Polar residues" evidence="6">
    <location>
        <begin position="288"/>
        <end position="304"/>
    </location>
</feature>
<evidence type="ECO:0000256" key="1">
    <source>
        <dbReference type="ARBA" id="ARBA00004141"/>
    </source>
</evidence>
<evidence type="ECO:0000256" key="2">
    <source>
        <dbReference type="ARBA" id="ARBA00022692"/>
    </source>
</evidence>
<name>A0AAI8Z8M2_9PEZI</name>
<feature type="transmembrane region" description="Helical" evidence="7">
    <location>
        <begin position="45"/>
        <end position="68"/>
    </location>
</feature>
<feature type="transmembrane region" description="Helical" evidence="7">
    <location>
        <begin position="203"/>
        <end position="222"/>
    </location>
</feature>
<keyword evidence="10" id="KW-1185">Reference proteome</keyword>
<comment type="caution">
    <text evidence="9">The sequence shown here is derived from an EMBL/GenBank/DDBJ whole genome shotgun (WGS) entry which is preliminary data.</text>
</comment>
<evidence type="ECO:0000256" key="6">
    <source>
        <dbReference type="SAM" id="MobiDB-lite"/>
    </source>
</evidence>
<evidence type="ECO:0000313" key="9">
    <source>
        <dbReference type="EMBL" id="CAK4034475.1"/>
    </source>
</evidence>
<evidence type="ECO:0000256" key="4">
    <source>
        <dbReference type="ARBA" id="ARBA00023136"/>
    </source>
</evidence>
<evidence type="ECO:0000256" key="5">
    <source>
        <dbReference type="ARBA" id="ARBA00038359"/>
    </source>
</evidence>
<dbReference type="PANTHER" id="PTHR33048">
    <property type="entry name" value="PTH11-LIKE INTEGRAL MEMBRANE PROTEIN (AFU_ORTHOLOGUE AFUA_5G11245)"/>
    <property type="match status" value="1"/>
</dbReference>
<dbReference type="Pfam" id="PF20684">
    <property type="entry name" value="Fung_rhodopsin"/>
    <property type="match status" value="1"/>
</dbReference>
<dbReference type="InterPro" id="IPR052337">
    <property type="entry name" value="SAT4-like"/>
</dbReference>